<reference evidence="1" key="1">
    <citation type="submission" date="2020-05" db="EMBL/GenBank/DDBJ databases">
        <authorList>
            <person name="Chiriac C."/>
            <person name="Salcher M."/>
            <person name="Ghai R."/>
            <person name="Kavagutti S V."/>
        </authorList>
    </citation>
    <scope>NUCLEOTIDE SEQUENCE</scope>
</reference>
<gene>
    <name evidence="1" type="ORF">UFOPK3268_00382</name>
</gene>
<accession>A0A6J7BT84</accession>
<name>A0A6J7BT84_9ZZZZ</name>
<organism evidence="1">
    <name type="scientific">freshwater metagenome</name>
    <dbReference type="NCBI Taxonomy" id="449393"/>
    <lineage>
        <taxon>unclassified sequences</taxon>
        <taxon>metagenomes</taxon>
        <taxon>ecological metagenomes</taxon>
    </lineage>
</organism>
<protein>
    <submittedName>
        <fullName evidence="1">Unannotated protein</fullName>
    </submittedName>
</protein>
<evidence type="ECO:0000313" key="1">
    <source>
        <dbReference type="EMBL" id="CAB4847229.1"/>
    </source>
</evidence>
<dbReference type="AlphaFoldDB" id="A0A6J7BT84"/>
<proteinExistence type="predicted"/>
<sequence>MLLTVFAHVDTRHRAFVVEEELGEGLRHLGLADASGAEEEEGPRGAIRICHTCARTSHGIGHGTDRIDLAHDTLAELIFHAQELRGLTLEKASGGDSCPCCHDLCDVVRADLFAHHARPIGCRGRGSGELDLEGRNLCVQQA</sequence>
<dbReference type="EMBL" id="CAFBIZ010000031">
    <property type="protein sequence ID" value="CAB4847229.1"/>
    <property type="molecule type" value="Genomic_DNA"/>
</dbReference>
<dbReference type="AntiFam" id="ANF00007">
    <property type="entry name" value="Shadow ORF (opposite clpB)"/>
</dbReference>